<evidence type="ECO:0000256" key="1">
    <source>
        <dbReference type="SAM" id="MobiDB-lite"/>
    </source>
</evidence>
<feature type="region of interest" description="Disordered" evidence="1">
    <location>
        <begin position="8"/>
        <end position="44"/>
    </location>
</feature>
<accession>A0A644YF41</accession>
<keyword evidence="2" id="KW-0472">Membrane</keyword>
<feature type="compositionally biased region" description="Low complexity" evidence="1">
    <location>
        <begin position="9"/>
        <end position="19"/>
    </location>
</feature>
<reference evidence="3" key="1">
    <citation type="submission" date="2019-08" db="EMBL/GenBank/DDBJ databases">
        <authorList>
            <person name="Kucharzyk K."/>
            <person name="Murdoch R.W."/>
            <person name="Higgins S."/>
            <person name="Loffler F."/>
        </authorList>
    </citation>
    <scope>NUCLEOTIDE SEQUENCE</scope>
</reference>
<proteinExistence type="predicted"/>
<feature type="transmembrane region" description="Helical" evidence="2">
    <location>
        <begin position="83"/>
        <end position="104"/>
    </location>
</feature>
<keyword evidence="2" id="KW-0812">Transmembrane</keyword>
<comment type="caution">
    <text evidence="3">The sequence shown here is derived from an EMBL/GenBank/DDBJ whole genome shotgun (WGS) entry which is preliminary data.</text>
</comment>
<organism evidence="3">
    <name type="scientific">bioreactor metagenome</name>
    <dbReference type="NCBI Taxonomy" id="1076179"/>
    <lineage>
        <taxon>unclassified sequences</taxon>
        <taxon>metagenomes</taxon>
        <taxon>ecological metagenomes</taxon>
    </lineage>
</organism>
<name>A0A644YF41_9ZZZZ</name>
<feature type="region of interest" description="Disordered" evidence="1">
    <location>
        <begin position="597"/>
        <end position="631"/>
    </location>
</feature>
<evidence type="ECO:0000256" key="2">
    <source>
        <dbReference type="SAM" id="Phobius"/>
    </source>
</evidence>
<dbReference type="EMBL" id="VSSQ01004897">
    <property type="protein sequence ID" value="MPM27060.1"/>
    <property type="molecule type" value="Genomic_DNA"/>
</dbReference>
<feature type="transmembrane region" description="Helical" evidence="2">
    <location>
        <begin position="124"/>
        <end position="145"/>
    </location>
</feature>
<feature type="compositionally biased region" description="Low complexity" evidence="1">
    <location>
        <begin position="598"/>
        <end position="618"/>
    </location>
</feature>
<sequence>MPFHINFTPGNGFDPSGFGFNNGGDGTTPPPTRPQRSKKQRKPRKAIGNGFTRVLINLLVTLLFGLIYFYVELPALNFQSQDIYVFMFLLCAVYCVCAIFTSGFQGEGAKGYFHFVKKQCTVPFSLVIAMIIVVAVGSLSGWVVLRAKSYSQLLPIQTGDFTQEVDEISYDQIPMLDADSAVLLGNRKLGQLADMVSQFEILDTYTQINYQGRPVRVTSLAYGDIIKWFTNRAKGLPAYIIIDMVTQDAKVVRLDEGMKYTVAEHFSRNLYRHLRFNYPTMMFDTPVFEIDDEGTPYWICSRIVKTIGLFGGTDIKGAVLVNAITGESKYYEEVPSWVDRVYNSDLIMQQYDFYGSYHNGFLNSIFGQRDVTQTTDGYNYIAIGDDVYMYTGVTSVTSDESNIGFLLSNQRTKETHFYSVAGATENSARGSAQSKVQQMNYTATFPLLLNIADQPTYFMSLKGADGLVKMYAMVNVQQYQIVATGSTLAECEVNYRTALADNGLIKDSQTEVVPSDQKETSGTVAEIRTAVMDGNSYYFLRLEGEDTFYALSAAKNPLAVILNVGDRVSITYDAGSEGSILSGGSVTVEGKTAQAVLPETSSESGAAAETGEAQTPQAIPDGTEAPVSGAA</sequence>
<evidence type="ECO:0008006" key="4">
    <source>
        <dbReference type="Google" id="ProtNLM"/>
    </source>
</evidence>
<feature type="transmembrane region" description="Helical" evidence="2">
    <location>
        <begin position="46"/>
        <end position="71"/>
    </location>
</feature>
<protein>
    <recommendedName>
        <fullName evidence="4">CvpA family protein</fullName>
    </recommendedName>
</protein>
<evidence type="ECO:0000313" key="3">
    <source>
        <dbReference type="EMBL" id="MPM27060.1"/>
    </source>
</evidence>
<keyword evidence="2" id="KW-1133">Transmembrane helix</keyword>
<gene>
    <name evidence="3" type="ORF">SDC9_73565</name>
</gene>
<dbReference type="AlphaFoldDB" id="A0A644YF41"/>
<feature type="compositionally biased region" description="Basic residues" evidence="1">
    <location>
        <begin position="35"/>
        <end position="44"/>
    </location>
</feature>